<evidence type="ECO:0000256" key="4">
    <source>
        <dbReference type="ARBA" id="ARBA00074799"/>
    </source>
</evidence>
<dbReference type="InterPro" id="IPR048011">
    <property type="entry name" value="NTP-PPase_MazG-like_C"/>
</dbReference>
<dbReference type="EC" id="3.6.1.8" evidence="3"/>
<evidence type="ECO:0000256" key="1">
    <source>
        <dbReference type="ARBA" id="ARBA00052141"/>
    </source>
</evidence>
<protein>
    <recommendedName>
        <fullName evidence="4">Nucleoside triphosphate pyrophosphohydrolase</fullName>
        <ecNumber evidence="3">3.6.1.8</ecNumber>
    </recommendedName>
</protein>
<dbReference type="NCBIfam" id="TIGR00444">
    <property type="entry name" value="mazG"/>
    <property type="match status" value="1"/>
</dbReference>
<dbReference type="CDD" id="cd11529">
    <property type="entry name" value="NTP-PPase_MazG_Cterm"/>
    <property type="match status" value="1"/>
</dbReference>
<dbReference type="PANTHER" id="PTHR30522:SF0">
    <property type="entry name" value="NUCLEOSIDE TRIPHOSPHATE PYROPHOSPHOHYDROLASE"/>
    <property type="match status" value="1"/>
</dbReference>
<dbReference type="PANTHER" id="PTHR30522">
    <property type="entry name" value="NUCLEOSIDE TRIPHOSPHATE PYROPHOSPHOHYDROLASE"/>
    <property type="match status" value="1"/>
</dbReference>
<comment type="caution">
    <text evidence="6">The sequence shown here is derived from an EMBL/GenBank/DDBJ whole genome shotgun (WGS) entry which is preliminary data.</text>
</comment>
<dbReference type="RefSeq" id="WP_309936980.1">
    <property type="nucleotide sequence ID" value="NZ_AP025305.1"/>
</dbReference>
<dbReference type="FunFam" id="1.10.287.1080:FF:000001">
    <property type="entry name" value="Nucleoside triphosphate pyrophosphohydrolase"/>
    <property type="match status" value="1"/>
</dbReference>
<dbReference type="GO" id="GO:0046052">
    <property type="term" value="P:UTP catabolic process"/>
    <property type="evidence" value="ECO:0007669"/>
    <property type="project" value="TreeGrafter"/>
</dbReference>
<dbReference type="FunFam" id="1.10.287.1080:FF:000003">
    <property type="entry name" value="Nucleoside triphosphate pyrophosphohydrolase"/>
    <property type="match status" value="1"/>
</dbReference>
<dbReference type="Gene3D" id="1.10.287.1080">
    <property type="entry name" value="MazG-like"/>
    <property type="match status" value="2"/>
</dbReference>
<gene>
    <name evidence="6" type="ORF">HNQ88_000492</name>
</gene>
<feature type="domain" description="NTP pyrophosphohydrolase MazG-like" evidence="5">
    <location>
        <begin position="178"/>
        <end position="240"/>
    </location>
</feature>
<dbReference type="GO" id="GO:0006203">
    <property type="term" value="P:dGTP catabolic process"/>
    <property type="evidence" value="ECO:0007669"/>
    <property type="project" value="TreeGrafter"/>
</dbReference>
<reference evidence="6" key="1">
    <citation type="submission" date="2023-07" db="EMBL/GenBank/DDBJ databases">
        <title>Genomic Encyclopedia of Type Strains, Phase IV (KMG-IV): sequencing the most valuable type-strain genomes for metagenomic binning, comparative biology and taxonomic classification.</title>
        <authorList>
            <person name="Goeker M."/>
        </authorList>
    </citation>
    <scope>NUCLEOTIDE SEQUENCE</scope>
    <source>
        <strain evidence="6">DSM 26174</strain>
    </source>
</reference>
<dbReference type="GO" id="GO:0046081">
    <property type="term" value="P:dUTP catabolic process"/>
    <property type="evidence" value="ECO:0007669"/>
    <property type="project" value="TreeGrafter"/>
</dbReference>
<comment type="catalytic activity">
    <reaction evidence="1">
        <text>ATP + H2O = AMP + diphosphate + H(+)</text>
        <dbReference type="Rhea" id="RHEA:14245"/>
        <dbReference type="ChEBI" id="CHEBI:15377"/>
        <dbReference type="ChEBI" id="CHEBI:15378"/>
        <dbReference type="ChEBI" id="CHEBI:30616"/>
        <dbReference type="ChEBI" id="CHEBI:33019"/>
        <dbReference type="ChEBI" id="CHEBI:456215"/>
        <dbReference type="EC" id="3.6.1.8"/>
    </reaction>
</comment>
<accession>A0AAE3XH29</accession>
<dbReference type="GO" id="GO:0047693">
    <property type="term" value="F:ATP diphosphatase activity"/>
    <property type="evidence" value="ECO:0007669"/>
    <property type="project" value="UniProtKB-EC"/>
</dbReference>
<dbReference type="EMBL" id="JAVDQD010000001">
    <property type="protein sequence ID" value="MDR6237516.1"/>
    <property type="molecule type" value="Genomic_DNA"/>
</dbReference>
<dbReference type="GO" id="GO:0046061">
    <property type="term" value="P:dATP catabolic process"/>
    <property type="evidence" value="ECO:0007669"/>
    <property type="project" value="TreeGrafter"/>
</dbReference>
<name>A0AAE3XH29_9BACT</name>
<proteinExistence type="inferred from homology"/>
<dbReference type="SUPFAM" id="SSF101386">
    <property type="entry name" value="all-alpha NTP pyrophosphatases"/>
    <property type="match status" value="2"/>
</dbReference>
<dbReference type="InterPro" id="IPR004518">
    <property type="entry name" value="MazG-like_dom"/>
</dbReference>
<evidence type="ECO:0000313" key="6">
    <source>
        <dbReference type="EMBL" id="MDR6237516.1"/>
    </source>
</evidence>
<dbReference type="CDD" id="cd11528">
    <property type="entry name" value="NTP-PPase_MazG_Nterm"/>
    <property type="match status" value="1"/>
</dbReference>
<evidence type="ECO:0000313" key="7">
    <source>
        <dbReference type="Proteomes" id="UP001185092"/>
    </source>
</evidence>
<dbReference type="NCBIfam" id="NF007113">
    <property type="entry name" value="PRK09562.1"/>
    <property type="match status" value="1"/>
</dbReference>
<evidence type="ECO:0000259" key="5">
    <source>
        <dbReference type="Pfam" id="PF03819"/>
    </source>
</evidence>
<dbReference type="InterPro" id="IPR048015">
    <property type="entry name" value="NTP-PPase_MazG-like_N"/>
</dbReference>
<dbReference type="GO" id="GO:0046076">
    <property type="term" value="P:dTTP catabolic process"/>
    <property type="evidence" value="ECO:0007669"/>
    <property type="project" value="TreeGrafter"/>
</dbReference>
<dbReference type="AlphaFoldDB" id="A0AAE3XH29"/>
<evidence type="ECO:0000256" key="3">
    <source>
        <dbReference type="ARBA" id="ARBA00066372"/>
    </source>
</evidence>
<dbReference type="GO" id="GO:0046047">
    <property type="term" value="P:TTP catabolic process"/>
    <property type="evidence" value="ECO:0007669"/>
    <property type="project" value="TreeGrafter"/>
</dbReference>
<feature type="domain" description="NTP pyrophosphohydrolase MazG-like" evidence="5">
    <location>
        <begin position="40"/>
        <end position="112"/>
    </location>
</feature>
<keyword evidence="6" id="KW-0378">Hydrolase</keyword>
<keyword evidence="7" id="KW-1185">Reference proteome</keyword>
<comment type="similarity">
    <text evidence="2">Belongs to the nucleoside triphosphate pyrophosphohydrolase family.</text>
</comment>
<organism evidence="6 7">
    <name type="scientific">Aureibacter tunicatorum</name>
    <dbReference type="NCBI Taxonomy" id="866807"/>
    <lineage>
        <taxon>Bacteria</taxon>
        <taxon>Pseudomonadati</taxon>
        <taxon>Bacteroidota</taxon>
        <taxon>Cytophagia</taxon>
        <taxon>Cytophagales</taxon>
        <taxon>Persicobacteraceae</taxon>
        <taxon>Aureibacter</taxon>
    </lineage>
</organism>
<evidence type="ECO:0000256" key="2">
    <source>
        <dbReference type="ARBA" id="ARBA00061115"/>
    </source>
</evidence>
<dbReference type="Proteomes" id="UP001185092">
    <property type="component" value="Unassembled WGS sequence"/>
</dbReference>
<sequence>MKNLITPPEDNRRQEKLDAFSRLLTIMDELRLNCPWDKKQTIESIRHLTIEETYELSDAILENDIEEVRKELGDIMLHIVFYSKIADELGKFDIAEVLNGISDKLVYRHPHIYSDTEVADEEEVKQNWEKLKLKEKGKKSVLQGVPKSLPALIKAVRIQDKARGVGFDWENKQDVWNKVEEELSEFKEHFNQGEIVDKEKAKQEFGDLLFSLVNYSRFIDIDPEEALELTNKKFIKRFNHIEKRAKEEGKELGDMSLDEMDRYWNEAK</sequence>
<dbReference type="GO" id="GO:0006950">
    <property type="term" value="P:response to stress"/>
    <property type="evidence" value="ECO:0007669"/>
    <property type="project" value="UniProtKB-ARBA"/>
</dbReference>
<dbReference type="Pfam" id="PF03819">
    <property type="entry name" value="MazG"/>
    <property type="match status" value="2"/>
</dbReference>
<dbReference type="InterPro" id="IPR011551">
    <property type="entry name" value="NTP_PyrPHydrolase_MazG"/>
</dbReference>